<reference evidence="2 3" key="1">
    <citation type="submission" date="2023-05" db="EMBL/GenBank/DDBJ databases">
        <title>Comparative genomics reveals the evidence of polycyclic aromatic hydrocarbons degradation in moderately halophilic genus Pontibacillus.</title>
        <authorList>
            <person name="Yang H."/>
            <person name="Qian Z."/>
        </authorList>
    </citation>
    <scope>NUCLEOTIDE SEQUENCE [LARGE SCALE GENOMIC DNA]</scope>
    <source>
        <strain evidence="3">HN14</strain>
    </source>
</reference>
<keyword evidence="1" id="KW-1133">Transmembrane helix</keyword>
<evidence type="ECO:0000313" key="2">
    <source>
        <dbReference type="EMBL" id="WIF98026.1"/>
    </source>
</evidence>
<name>A0ABY8UZ32_9BACI</name>
<evidence type="ECO:0008006" key="4">
    <source>
        <dbReference type="Google" id="ProtNLM"/>
    </source>
</evidence>
<accession>A0ABY8UZ32</accession>
<keyword evidence="1" id="KW-0472">Membrane</keyword>
<feature type="transmembrane region" description="Helical" evidence="1">
    <location>
        <begin position="29"/>
        <end position="52"/>
    </location>
</feature>
<dbReference type="EMBL" id="CP126446">
    <property type="protein sequence ID" value="WIF98026.1"/>
    <property type="molecule type" value="Genomic_DNA"/>
</dbReference>
<feature type="transmembrane region" description="Helical" evidence="1">
    <location>
        <begin position="59"/>
        <end position="83"/>
    </location>
</feature>
<keyword evidence="1" id="KW-0812">Transmembrane</keyword>
<organism evidence="2 3">
    <name type="scientific">Pontibacillus chungwhensis</name>
    <dbReference type="NCBI Taxonomy" id="265426"/>
    <lineage>
        <taxon>Bacteria</taxon>
        <taxon>Bacillati</taxon>
        <taxon>Bacillota</taxon>
        <taxon>Bacilli</taxon>
        <taxon>Bacillales</taxon>
        <taxon>Bacillaceae</taxon>
        <taxon>Pontibacillus</taxon>
    </lineage>
</organism>
<sequence>MDVLLLSSVAITVLFSGLAYILGKQGSIWSVIVPCVVMAIGLLTIVAAFIAGISDGIGIALGVIGGAIFFSSFLPFFIALAFFSSRNLYNERK</sequence>
<protein>
    <recommendedName>
        <fullName evidence="4">YesK-like protein</fullName>
    </recommendedName>
</protein>
<dbReference type="RefSeq" id="WP_231419525.1">
    <property type="nucleotide sequence ID" value="NZ_CP126446.1"/>
</dbReference>
<proteinExistence type="predicted"/>
<evidence type="ECO:0000313" key="3">
    <source>
        <dbReference type="Proteomes" id="UP001236652"/>
    </source>
</evidence>
<dbReference type="Proteomes" id="UP001236652">
    <property type="component" value="Chromosome"/>
</dbReference>
<gene>
    <name evidence="2" type="ORF">QNI29_20245</name>
</gene>
<evidence type="ECO:0000256" key="1">
    <source>
        <dbReference type="SAM" id="Phobius"/>
    </source>
</evidence>
<keyword evidence="3" id="KW-1185">Reference proteome</keyword>